<dbReference type="InterPro" id="IPR011473">
    <property type="entry name" value="DUF1579"/>
</dbReference>
<gene>
    <name evidence="1" type="ORF">C1280_35725</name>
</gene>
<dbReference type="AlphaFoldDB" id="A0A2Z3HAA2"/>
<dbReference type="Pfam" id="PF07617">
    <property type="entry name" value="DUF1579"/>
    <property type="match status" value="1"/>
</dbReference>
<sequence>MHAEPQKEHKWLEQLVGEWVMEMDGGGQDQPSTKQINTETVRSLGVWVQCEGTSSMPDGSPARTVMTLGYDPAKKKFVGTFIGSMMTNLWVYEGELDAAGKVLTLDADGPNFADPTKTAKYKDAIEIVSPDHRTLTSRLLGDDGQWHHFCTAHYRRKA</sequence>
<evidence type="ECO:0000313" key="1">
    <source>
        <dbReference type="EMBL" id="AWM41821.1"/>
    </source>
</evidence>
<evidence type="ECO:0000313" key="2">
    <source>
        <dbReference type="Proteomes" id="UP000245802"/>
    </source>
</evidence>
<name>A0A2Z3HAA2_9BACT</name>
<dbReference type="OrthoDB" id="512336at2"/>
<reference evidence="1 2" key="1">
    <citation type="submission" date="2018-01" db="EMBL/GenBank/DDBJ databases">
        <title>G. obscuriglobus.</title>
        <authorList>
            <person name="Franke J."/>
            <person name="Blomberg W."/>
            <person name="Selmecki A."/>
        </authorList>
    </citation>
    <scope>NUCLEOTIDE SEQUENCE [LARGE SCALE GENOMIC DNA]</scope>
    <source>
        <strain evidence="1 2">DSM 5831</strain>
    </source>
</reference>
<dbReference type="EMBL" id="CP025958">
    <property type="protein sequence ID" value="AWM41821.1"/>
    <property type="molecule type" value="Genomic_DNA"/>
</dbReference>
<organism evidence="1 2">
    <name type="scientific">Gemmata obscuriglobus</name>
    <dbReference type="NCBI Taxonomy" id="114"/>
    <lineage>
        <taxon>Bacteria</taxon>
        <taxon>Pseudomonadati</taxon>
        <taxon>Planctomycetota</taxon>
        <taxon>Planctomycetia</taxon>
        <taxon>Gemmatales</taxon>
        <taxon>Gemmataceae</taxon>
        <taxon>Gemmata</taxon>
    </lineage>
</organism>
<dbReference type="RefSeq" id="WP_010036699.1">
    <property type="nucleotide sequence ID" value="NZ_CP025958.1"/>
</dbReference>
<protein>
    <submittedName>
        <fullName evidence="1">DUF1579 domain-containing protein</fullName>
    </submittedName>
</protein>
<dbReference type="Proteomes" id="UP000245802">
    <property type="component" value="Chromosome"/>
</dbReference>
<accession>A0A2Z3HAA2</accession>
<proteinExistence type="predicted"/>
<dbReference type="KEGG" id="gog:C1280_35725"/>
<keyword evidence="2" id="KW-1185">Reference proteome</keyword>